<name>A0A1V0SKC5_9VIRU</name>
<reference evidence="1" key="1">
    <citation type="journal article" date="2017" name="Science">
        <title>Giant viruses with an expanded complement of translation system components.</title>
        <authorList>
            <person name="Schulz F."/>
            <person name="Yutin N."/>
            <person name="Ivanova N.N."/>
            <person name="Ortega D.R."/>
            <person name="Lee T.K."/>
            <person name="Vierheilig J."/>
            <person name="Daims H."/>
            <person name="Horn M."/>
            <person name="Wagner M."/>
            <person name="Jensen G.J."/>
            <person name="Kyrpides N.C."/>
            <person name="Koonin E.V."/>
            <person name="Woyke T."/>
        </authorList>
    </citation>
    <scope>NUCLEOTIDE SEQUENCE</scope>
    <source>
        <strain evidence="1">KNV1</strain>
    </source>
</reference>
<protein>
    <submittedName>
        <fullName evidence="1">Uncharacterized protein</fullName>
    </submittedName>
</protein>
<sequence>MSVPILVQAANEINKHRNILNVWKTFGESNPFYLEAKKLLDDTLDIKLKDFESRETVYEFKMKMNIIYIKYFGKECSMTPEEVIDDWITRARKCTRVSTNGYYGYSVFYNPNTNKSKLSTNFFWENSYCDYLISEADINKIILTDLEKLAKEIVGCTITISDEKKKYYYYDD</sequence>
<dbReference type="EMBL" id="KY684110">
    <property type="protein sequence ID" value="ARF12074.1"/>
    <property type="molecule type" value="Genomic_DNA"/>
</dbReference>
<accession>A0A1V0SKC5</accession>
<evidence type="ECO:0000313" key="1">
    <source>
        <dbReference type="EMBL" id="ARF12074.1"/>
    </source>
</evidence>
<proteinExistence type="predicted"/>
<gene>
    <name evidence="1" type="ORF">Klosneuvirus_3_209</name>
</gene>
<organism evidence="1">
    <name type="scientific">Klosneuvirus KNV1</name>
    <dbReference type="NCBI Taxonomy" id="1977640"/>
    <lineage>
        <taxon>Viruses</taxon>
        <taxon>Varidnaviria</taxon>
        <taxon>Bamfordvirae</taxon>
        <taxon>Nucleocytoviricota</taxon>
        <taxon>Megaviricetes</taxon>
        <taxon>Imitervirales</taxon>
        <taxon>Mimiviridae</taxon>
        <taxon>Klosneuvirinae</taxon>
        <taxon>Klosneuvirus</taxon>
    </lineage>
</organism>